<proteinExistence type="predicted"/>
<dbReference type="AlphaFoldDB" id="A0AA40I3P0"/>
<evidence type="ECO:0000256" key="1">
    <source>
        <dbReference type="SAM" id="MobiDB-lite"/>
    </source>
</evidence>
<gene>
    <name evidence="2" type="ORF">QTO34_016734</name>
</gene>
<dbReference type="EMBL" id="JAULJE010000006">
    <property type="protein sequence ID" value="KAK1341982.1"/>
    <property type="molecule type" value="Genomic_DNA"/>
</dbReference>
<accession>A0AA40I3P0</accession>
<evidence type="ECO:0000313" key="3">
    <source>
        <dbReference type="Proteomes" id="UP001177744"/>
    </source>
</evidence>
<protein>
    <submittedName>
        <fullName evidence="2">Uncharacterized protein</fullName>
    </submittedName>
</protein>
<keyword evidence="3" id="KW-1185">Reference proteome</keyword>
<organism evidence="2 3">
    <name type="scientific">Cnephaeus nilssonii</name>
    <name type="common">Northern bat</name>
    <name type="synonym">Eptesicus nilssonii</name>
    <dbReference type="NCBI Taxonomy" id="3371016"/>
    <lineage>
        <taxon>Eukaryota</taxon>
        <taxon>Metazoa</taxon>
        <taxon>Chordata</taxon>
        <taxon>Craniata</taxon>
        <taxon>Vertebrata</taxon>
        <taxon>Euteleostomi</taxon>
        <taxon>Mammalia</taxon>
        <taxon>Eutheria</taxon>
        <taxon>Laurasiatheria</taxon>
        <taxon>Chiroptera</taxon>
        <taxon>Yangochiroptera</taxon>
        <taxon>Vespertilionidae</taxon>
        <taxon>Cnephaeus</taxon>
    </lineage>
</organism>
<name>A0AA40I3P0_CNENI</name>
<feature type="compositionally biased region" description="Basic and acidic residues" evidence="1">
    <location>
        <begin position="91"/>
        <end position="103"/>
    </location>
</feature>
<dbReference type="Proteomes" id="UP001177744">
    <property type="component" value="Unassembled WGS sequence"/>
</dbReference>
<feature type="region of interest" description="Disordered" evidence="1">
    <location>
        <begin position="86"/>
        <end position="107"/>
    </location>
</feature>
<sequence>MERSGEYYANGSQVHQLCEELLLMNDQKASHDLWQWGKTLLKNTLAMTSTLLPLVTCHVPCYPLVLSARHSTNFPPAAVFLWPPADQSASRQHDRPPREEHRSGGAPIGAVARGKLLLAENWCQQPRNRPPRVATSVFCSAGHLSRWEERGSGTCESLPLPPRSYRQPIGHPESRPPRLQPAQSNGDAHSHKMAVPSPLSPDGVLQSQGGGR</sequence>
<feature type="region of interest" description="Disordered" evidence="1">
    <location>
        <begin position="150"/>
        <end position="212"/>
    </location>
</feature>
<evidence type="ECO:0000313" key="2">
    <source>
        <dbReference type="EMBL" id="KAK1341982.1"/>
    </source>
</evidence>
<reference evidence="2" key="1">
    <citation type="submission" date="2023-06" db="EMBL/GenBank/DDBJ databases">
        <title>Reference genome for the Northern bat (Eptesicus nilssonii), a most northern bat species.</title>
        <authorList>
            <person name="Laine V.N."/>
            <person name="Pulliainen A.T."/>
            <person name="Lilley T.M."/>
        </authorList>
    </citation>
    <scope>NUCLEOTIDE SEQUENCE</scope>
    <source>
        <strain evidence="2">BLF_Eptnil</strain>
        <tissue evidence="2">Kidney</tissue>
    </source>
</reference>
<comment type="caution">
    <text evidence="2">The sequence shown here is derived from an EMBL/GenBank/DDBJ whole genome shotgun (WGS) entry which is preliminary data.</text>
</comment>